<evidence type="ECO:0000313" key="1">
    <source>
        <dbReference type="EMBL" id="SCM71904.1"/>
    </source>
</evidence>
<proteinExistence type="predicted"/>
<reference evidence="1" key="1">
    <citation type="submission" date="2016-08" db="EMBL/GenBank/DDBJ databases">
        <authorList>
            <person name="Seilhamer J.J."/>
        </authorList>
    </citation>
    <scope>NUCLEOTIDE SEQUENCE</scope>
    <source>
        <strain evidence="1">86-1</strain>
    </source>
</reference>
<accession>A0A212L2X2</accession>
<evidence type="ECO:0008006" key="2">
    <source>
        <dbReference type="Google" id="ProtNLM"/>
    </source>
</evidence>
<dbReference type="Pfam" id="PF26317">
    <property type="entry name" value="CntK_N"/>
    <property type="match status" value="1"/>
</dbReference>
<name>A0A212L2X2_9BACT</name>
<dbReference type="EMBL" id="FMJC01000002">
    <property type="protein sequence ID" value="SCM71904.1"/>
    <property type="molecule type" value="Genomic_DNA"/>
</dbReference>
<organism evidence="1">
    <name type="scientific">uncultured Desulfovibrio sp</name>
    <dbReference type="NCBI Taxonomy" id="167968"/>
    <lineage>
        <taxon>Bacteria</taxon>
        <taxon>Pseudomonadati</taxon>
        <taxon>Thermodesulfobacteriota</taxon>
        <taxon>Desulfovibrionia</taxon>
        <taxon>Desulfovibrionales</taxon>
        <taxon>Desulfovibrionaceae</taxon>
        <taxon>Desulfovibrio</taxon>
        <taxon>environmental samples</taxon>
    </lineage>
</organism>
<dbReference type="RefSeq" id="WP_179979965.1">
    <property type="nucleotide sequence ID" value="NZ_LT608333.1"/>
</dbReference>
<dbReference type="InterPro" id="IPR058944">
    <property type="entry name" value="CntK-like"/>
</dbReference>
<sequence length="301" mass="32219">MPTLPFSKWSPGGNTTLLFPSDGLAPALQCRLARQALTESCLGGEQAGFVNIEAQSLRMAGGEFCVNASRAVGAMLACADDCRQQTGDTAGSHENCVLPVASVDSPLPSASEGSALQRCYEISVSGWQGPVQLRVRGYAPYWRVEAILRLPEITVQRMAEGIHLVRLPGISHLLLDRHIHSQPEDCFAAAALLRERYDLRQEAAVGVIWWRTLQGQMDMLPLVHVRDTRSDFLESACGSGALALALSRAQTAGTKSFSIMQPSGSPLDIRFFSEAGASMAGVDGPVSLVAKGQVWLPDAAD</sequence>
<protein>
    <recommendedName>
        <fullName evidence="2">Diaminopimelate epimerase</fullName>
    </recommendedName>
</protein>
<dbReference type="AlphaFoldDB" id="A0A212L2X2"/>
<gene>
    <name evidence="1" type="ORF">KL86DES1_20275</name>
</gene>